<dbReference type="PROSITE" id="PS50041">
    <property type="entry name" value="C_TYPE_LECTIN_2"/>
    <property type="match status" value="2"/>
</dbReference>
<sequence>AVIVLSILLAVGIWADGGQLPAEAPQVVGDLDNNGASVVKILENDIEIPSDQFYEKFHREYDQIPSDQLDWKTLQDNDNVLSKSVADLWKDQMPLPERIPQTSQVFDNTEPECDLEFEQVGSSCYYFSDDKLSFDNALAYCESLIPDHLNHVSLAMIDYSRGEDQELLDAVASKNQSFWVGGQMKDDENWTWLDGRDIYLGAPFWGSSEPNNGNNKCLAANVTTNRGFIRSYLFDYNCSVPLNFLCQESCPKGFRRIGNHCYFRSHDYEVHVAEWQDARDYCQSLSMPEGGYHVDLAVLGLPFQDDYHLMNNLVLGYSDFMTWLGGFATGDGYDFQWIDGRQIPNNSIYWDQDEPIWSGVLDSGVILRQHSDRTNLGSFPGDGHSFHFVCQIFKSIT</sequence>
<feature type="domain" description="C-type lectin" evidence="2">
    <location>
        <begin position="120"/>
        <end position="247"/>
    </location>
</feature>
<dbReference type="InterPro" id="IPR016186">
    <property type="entry name" value="C-type_lectin-like/link_sf"/>
</dbReference>
<feature type="non-terminal residue" evidence="3">
    <location>
        <position position="1"/>
    </location>
</feature>
<gene>
    <name evidence="3" type="ORF">MNOR_LOCUS36096</name>
</gene>
<dbReference type="CDD" id="cd00037">
    <property type="entry name" value="CLECT"/>
    <property type="match status" value="2"/>
</dbReference>
<evidence type="ECO:0000256" key="1">
    <source>
        <dbReference type="SAM" id="SignalP"/>
    </source>
</evidence>
<dbReference type="SMART" id="SM00034">
    <property type="entry name" value="CLECT"/>
    <property type="match status" value="2"/>
</dbReference>
<keyword evidence="1" id="KW-0732">Signal</keyword>
<evidence type="ECO:0000313" key="3">
    <source>
        <dbReference type="EMBL" id="CAL4186841.1"/>
    </source>
</evidence>
<evidence type="ECO:0000259" key="2">
    <source>
        <dbReference type="PROSITE" id="PS50041"/>
    </source>
</evidence>
<dbReference type="PANTHER" id="PTHR45710">
    <property type="entry name" value="C-TYPE LECTIN DOMAIN-CONTAINING PROTEIN 180"/>
    <property type="match status" value="1"/>
</dbReference>
<accession>A0AAV2SD25</accession>
<dbReference type="InterPro" id="IPR016187">
    <property type="entry name" value="CTDL_fold"/>
</dbReference>
<dbReference type="Pfam" id="PF00059">
    <property type="entry name" value="Lectin_C"/>
    <property type="match status" value="1"/>
</dbReference>
<proteinExistence type="predicted"/>
<name>A0AAV2SD25_MEGNR</name>
<feature type="signal peptide" evidence="1">
    <location>
        <begin position="1"/>
        <end position="15"/>
    </location>
</feature>
<dbReference type="SUPFAM" id="SSF56436">
    <property type="entry name" value="C-type lectin-like"/>
    <property type="match status" value="2"/>
</dbReference>
<feature type="domain" description="C-type lectin" evidence="2">
    <location>
        <begin position="257"/>
        <end position="355"/>
    </location>
</feature>
<keyword evidence="4" id="KW-1185">Reference proteome</keyword>
<reference evidence="3 4" key="1">
    <citation type="submission" date="2024-05" db="EMBL/GenBank/DDBJ databases">
        <authorList>
            <person name="Wallberg A."/>
        </authorList>
    </citation>
    <scope>NUCLEOTIDE SEQUENCE [LARGE SCALE GENOMIC DNA]</scope>
</reference>
<evidence type="ECO:0000313" key="4">
    <source>
        <dbReference type="Proteomes" id="UP001497623"/>
    </source>
</evidence>
<dbReference type="InterPro" id="IPR001304">
    <property type="entry name" value="C-type_lectin-like"/>
</dbReference>
<dbReference type="Gene3D" id="3.10.100.10">
    <property type="entry name" value="Mannose-Binding Protein A, subunit A"/>
    <property type="match status" value="2"/>
</dbReference>
<feature type="non-terminal residue" evidence="3">
    <location>
        <position position="397"/>
    </location>
</feature>
<feature type="chain" id="PRO_5043539513" description="C-type lectin domain-containing protein" evidence="1">
    <location>
        <begin position="16"/>
        <end position="397"/>
    </location>
</feature>
<organism evidence="3 4">
    <name type="scientific">Meganyctiphanes norvegica</name>
    <name type="common">Northern krill</name>
    <name type="synonym">Thysanopoda norvegica</name>
    <dbReference type="NCBI Taxonomy" id="48144"/>
    <lineage>
        <taxon>Eukaryota</taxon>
        <taxon>Metazoa</taxon>
        <taxon>Ecdysozoa</taxon>
        <taxon>Arthropoda</taxon>
        <taxon>Crustacea</taxon>
        <taxon>Multicrustacea</taxon>
        <taxon>Malacostraca</taxon>
        <taxon>Eumalacostraca</taxon>
        <taxon>Eucarida</taxon>
        <taxon>Euphausiacea</taxon>
        <taxon>Euphausiidae</taxon>
        <taxon>Meganyctiphanes</taxon>
    </lineage>
</organism>
<comment type="caution">
    <text evidence="3">The sequence shown here is derived from an EMBL/GenBank/DDBJ whole genome shotgun (WGS) entry which is preliminary data.</text>
</comment>
<dbReference type="InterPro" id="IPR050828">
    <property type="entry name" value="C-type_lectin/matrix_domain"/>
</dbReference>
<dbReference type="EMBL" id="CAXKWB010063644">
    <property type="protein sequence ID" value="CAL4186841.1"/>
    <property type="molecule type" value="Genomic_DNA"/>
</dbReference>
<dbReference type="Proteomes" id="UP001497623">
    <property type="component" value="Unassembled WGS sequence"/>
</dbReference>
<dbReference type="PANTHER" id="PTHR45710:SF26">
    <property type="entry name" value="RH26557P"/>
    <property type="match status" value="1"/>
</dbReference>
<protein>
    <recommendedName>
        <fullName evidence="2">C-type lectin domain-containing protein</fullName>
    </recommendedName>
</protein>
<dbReference type="AlphaFoldDB" id="A0AAV2SD25"/>